<organism evidence="1 2">
    <name type="scientific">Frankliniella fusca</name>
    <dbReference type="NCBI Taxonomy" id="407009"/>
    <lineage>
        <taxon>Eukaryota</taxon>
        <taxon>Metazoa</taxon>
        <taxon>Ecdysozoa</taxon>
        <taxon>Arthropoda</taxon>
        <taxon>Hexapoda</taxon>
        <taxon>Insecta</taxon>
        <taxon>Pterygota</taxon>
        <taxon>Neoptera</taxon>
        <taxon>Paraneoptera</taxon>
        <taxon>Thysanoptera</taxon>
        <taxon>Terebrantia</taxon>
        <taxon>Thripoidea</taxon>
        <taxon>Thripidae</taxon>
        <taxon>Frankliniella</taxon>
    </lineage>
</organism>
<name>A0AAE1HHK3_9NEOP</name>
<dbReference type="AlphaFoldDB" id="A0AAE1HHK3"/>
<dbReference type="EMBL" id="JAHWGI010001020">
    <property type="protein sequence ID" value="KAK3920730.1"/>
    <property type="molecule type" value="Genomic_DNA"/>
</dbReference>
<reference evidence="1" key="1">
    <citation type="submission" date="2021-07" db="EMBL/GenBank/DDBJ databases">
        <authorList>
            <person name="Catto M.A."/>
            <person name="Jacobson A."/>
            <person name="Kennedy G."/>
            <person name="Labadie P."/>
            <person name="Hunt B.G."/>
            <person name="Srinivasan R."/>
        </authorList>
    </citation>
    <scope>NUCLEOTIDE SEQUENCE</scope>
    <source>
        <strain evidence="1">PL_HMW_Pooled</strain>
        <tissue evidence="1">Head</tissue>
    </source>
</reference>
<protein>
    <submittedName>
        <fullName evidence="1">Bifunctional lysine-specific demethylase and histidyl-hydroxylase NO66</fullName>
    </submittedName>
</protein>
<dbReference type="Proteomes" id="UP001219518">
    <property type="component" value="Unassembled WGS sequence"/>
</dbReference>
<evidence type="ECO:0000313" key="2">
    <source>
        <dbReference type="Proteomes" id="UP001219518"/>
    </source>
</evidence>
<reference evidence="1" key="2">
    <citation type="journal article" date="2023" name="BMC Genomics">
        <title>Pest status, molecular evolution, and epigenetic factors derived from the genome assembly of Frankliniella fusca, a thysanopteran phytovirus vector.</title>
        <authorList>
            <person name="Catto M.A."/>
            <person name="Labadie P.E."/>
            <person name="Jacobson A.L."/>
            <person name="Kennedy G.G."/>
            <person name="Srinivasan R."/>
            <person name="Hunt B.G."/>
        </authorList>
    </citation>
    <scope>NUCLEOTIDE SEQUENCE</scope>
    <source>
        <strain evidence="1">PL_HMW_Pooled</strain>
    </source>
</reference>
<sequence length="110" mass="12452">MNVTRTKIDRPVKLQGGVKCPMTTNCKLGLRNQLNTGQPLNAVWERRLRQALIQSMRTYVTDLYPTRAEYARVAEALVRQYPHLEDKSHITLLSNMQSPDGTGNGTNAIR</sequence>
<gene>
    <name evidence="1" type="ORF">KUF71_009967</name>
</gene>
<keyword evidence="2" id="KW-1185">Reference proteome</keyword>
<comment type="caution">
    <text evidence="1">The sequence shown here is derived from an EMBL/GenBank/DDBJ whole genome shotgun (WGS) entry which is preliminary data.</text>
</comment>
<accession>A0AAE1HHK3</accession>
<proteinExistence type="predicted"/>
<evidence type="ECO:0000313" key="1">
    <source>
        <dbReference type="EMBL" id="KAK3920730.1"/>
    </source>
</evidence>